<dbReference type="RefSeq" id="WP_015771482.1">
    <property type="nucleotide sequence ID" value="NC_013174.1"/>
</dbReference>
<organism evidence="5 6">
    <name type="scientific">Jonesia denitrificans (strain ATCC 14870 / DSM 20603 / BCRC 15368 / CIP 55.134 / JCM 11481 / NBRC 15587 / NCTC 10816 / Prevot 55134)</name>
    <name type="common">Listeria denitrificans</name>
    <dbReference type="NCBI Taxonomy" id="471856"/>
    <lineage>
        <taxon>Bacteria</taxon>
        <taxon>Bacillati</taxon>
        <taxon>Actinomycetota</taxon>
        <taxon>Actinomycetes</taxon>
        <taxon>Micrococcales</taxon>
        <taxon>Jonesiaceae</taxon>
        <taxon>Jonesia</taxon>
    </lineage>
</organism>
<feature type="domain" description="PD-(D/E)XK endonuclease-like" evidence="4">
    <location>
        <begin position="14"/>
        <end position="256"/>
    </location>
</feature>
<keyword evidence="6" id="KW-1185">Reference proteome</keyword>
<evidence type="ECO:0000259" key="4">
    <source>
        <dbReference type="Pfam" id="PF12705"/>
    </source>
</evidence>
<keyword evidence="5" id="KW-0540">Nuclease</keyword>
<keyword evidence="5" id="KW-0269">Exonuclease</keyword>
<gene>
    <name evidence="5" type="ordered locus">Jden_1198</name>
</gene>
<evidence type="ECO:0000256" key="1">
    <source>
        <dbReference type="ARBA" id="ARBA00022763"/>
    </source>
</evidence>
<sequence>MLDVSGVLSGGRALSPSRALDFRQCPLLFRLRTIDRLPERESVAAVRGTVVHSVLERLFDVAPDERDVGFATSLVDGVVQELVESRPAVKAEFDVATIEGVVTDARALVARYFELENPQMLHPAAREVTLSSYVGRRSVTGVVDRVDVAPDGAIRLVDYKSGRAPAPQYSGNAAFQMRFYALLVARVKGRLPAMLRLVYLGDGKIMESAPTNGDVSWVEASIARVWDGIERAIDTDGFVPRRSKLCGWCSFQQVCPAFGGSVGPVDRERASQVWLGVPGELSRSEEVDGCAVHDNVEN</sequence>
<dbReference type="Pfam" id="PF12705">
    <property type="entry name" value="PDDEXK_1"/>
    <property type="match status" value="1"/>
</dbReference>
<keyword evidence="3" id="KW-0234">DNA repair</keyword>
<dbReference type="AlphaFoldDB" id="C7R3Z7"/>
<dbReference type="GO" id="GO:0004527">
    <property type="term" value="F:exonuclease activity"/>
    <property type="evidence" value="ECO:0007669"/>
    <property type="project" value="UniProtKB-KW"/>
</dbReference>
<reference evidence="5 6" key="1">
    <citation type="journal article" date="2009" name="Stand. Genomic Sci.">
        <title>Complete genome sequence of Jonesia denitrificans type strain (Prevot 55134).</title>
        <authorList>
            <person name="Pukall R."/>
            <person name="Gehrich-Schroter G."/>
            <person name="Lapidus A."/>
            <person name="Nolan M."/>
            <person name="Glavina Del Rio T."/>
            <person name="Lucas S."/>
            <person name="Chen F."/>
            <person name="Tice H."/>
            <person name="Pitluck S."/>
            <person name="Cheng J.F."/>
            <person name="Copeland A."/>
            <person name="Saunders E."/>
            <person name="Brettin T."/>
            <person name="Detter J.C."/>
            <person name="Bruce D."/>
            <person name="Goodwin L."/>
            <person name="Pati A."/>
            <person name="Ivanova N."/>
            <person name="Mavromatis K."/>
            <person name="Ovchinnikova G."/>
            <person name="Chen A."/>
            <person name="Palaniappan K."/>
            <person name="Land M."/>
            <person name="Hauser L."/>
            <person name="Chang Y.J."/>
            <person name="Jeffries C.D."/>
            <person name="Chain P."/>
            <person name="Goker M."/>
            <person name="Bristow J."/>
            <person name="Eisen J.A."/>
            <person name="Markowitz V."/>
            <person name="Hugenholtz P."/>
            <person name="Kyrpides N.C."/>
            <person name="Klenk H.P."/>
            <person name="Han C."/>
        </authorList>
    </citation>
    <scope>NUCLEOTIDE SEQUENCE [LARGE SCALE GENOMIC DNA]</scope>
    <source>
        <strain evidence="6">ATCC 14870 / DSM 20603 / BCRC 15368 / CIP 55.134 / JCM 11481 / NBRC 15587 / NCTC 10816 / Prevot 55134</strain>
    </source>
</reference>
<dbReference type="KEGG" id="jde:Jden_1198"/>
<dbReference type="EMBL" id="CP001706">
    <property type="protein sequence ID" value="ACV08854.1"/>
    <property type="molecule type" value="Genomic_DNA"/>
</dbReference>
<keyword evidence="2" id="KW-0547">Nucleotide-binding</keyword>
<dbReference type="InterPro" id="IPR011604">
    <property type="entry name" value="PDDEXK-like_dom_sf"/>
</dbReference>
<dbReference type="SUPFAM" id="SSF52980">
    <property type="entry name" value="Restriction endonuclease-like"/>
    <property type="match status" value="1"/>
</dbReference>
<evidence type="ECO:0000313" key="6">
    <source>
        <dbReference type="Proteomes" id="UP000000628"/>
    </source>
</evidence>
<evidence type="ECO:0000313" key="5">
    <source>
        <dbReference type="EMBL" id="ACV08854.1"/>
    </source>
</evidence>
<dbReference type="Gene3D" id="3.90.320.10">
    <property type="match status" value="1"/>
</dbReference>
<dbReference type="InterPro" id="IPR011335">
    <property type="entry name" value="Restrct_endonuc-II-like"/>
</dbReference>
<keyword evidence="2" id="KW-0067">ATP-binding</keyword>
<keyword evidence="2" id="KW-0347">Helicase</keyword>
<dbReference type="OrthoDB" id="9791397at2"/>
<accession>C7R3Z7</accession>
<dbReference type="STRING" id="471856.Jden_1198"/>
<evidence type="ECO:0000256" key="2">
    <source>
        <dbReference type="ARBA" id="ARBA00022806"/>
    </source>
</evidence>
<dbReference type="InterPro" id="IPR038726">
    <property type="entry name" value="PDDEXK_AddAB-type"/>
</dbReference>
<evidence type="ECO:0000256" key="3">
    <source>
        <dbReference type="ARBA" id="ARBA00023204"/>
    </source>
</evidence>
<keyword evidence="5" id="KW-0378">Hydrolase</keyword>
<name>C7R3Z7_JONDD</name>
<dbReference type="GO" id="GO:0006281">
    <property type="term" value="P:DNA repair"/>
    <property type="evidence" value="ECO:0007669"/>
    <property type="project" value="UniProtKB-KW"/>
</dbReference>
<dbReference type="GO" id="GO:0004386">
    <property type="term" value="F:helicase activity"/>
    <property type="evidence" value="ECO:0007669"/>
    <property type="project" value="UniProtKB-KW"/>
</dbReference>
<dbReference type="Proteomes" id="UP000000628">
    <property type="component" value="Chromosome"/>
</dbReference>
<keyword evidence="1" id="KW-0227">DNA damage</keyword>
<proteinExistence type="predicted"/>
<protein>
    <submittedName>
        <fullName evidence="5">RecB family exonuclease-like protein</fullName>
    </submittedName>
</protein>
<dbReference type="eggNOG" id="COG2887">
    <property type="taxonomic scope" value="Bacteria"/>
</dbReference>
<dbReference type="HOGENOM" id="CLU_049030_0_0_11"/>